<feature type="chain" id="PRO_5046920851" evidence="1">
    <location>
        <begin position="20"/>
        <end position="276"/>
    </location>
</feature>
<proteinExistence type="predicted"/>
<gene>
    <name evidence="2" type="ORF">U0035_17935</name>
</gene>
<dbReference type="Pfam" id="PF11138">
    <property type="entry name" value="DUF2911"/>
    <property type="match status" value="1"/>
</dbReference>
<dbReference type="SUPFAM" id="SSF48452">
    <property type="entry name" value="TPR-like"/>
    <property type="match status" value="1"/>
</dbReference>
<protein>
    <submittedName>
        <fullName evidence="2">DUF2911 domain-containing protein</fullName>
    </submittedName>
</protein>
<keyword evidence="1" id="KW-0732">Signal</keyword>
<evidence type="ECO:0000313" key="3">
    <source>
        <dbReference type="Proteomes" id="UP001325680"/>
    </source>
</evidence>
<accession>A0ABZ0W6A5</accession>
<organism evidence="2 3">
    <name type="scientific">Niabella yanshanensis</name>
    <dbReference type="NCBI Taxonomy" id="577386"/>
    <lineage>
        <taxon>Bacteria</taxon>
        <taxon>Pseudomonadati</taxon>
        <taxon>Bacteroidota</taxon>
        <taxon>Chitinophagia</taxon>
        <taxon>Chitinophagales</taxon>
        <taxon>Chitinophagaceae</taxon>
        <taxon>Niabella</taxon>
    </lineage>
</organism>
<dbReference type="InterPro" id="IPR021314">
    <property type="entry name" value="DUF2911"/>
</dbReference>
<sequence>MKKIVLSVAFFCALSYANAQIKMPAPSPAQTVKQEFGLSNIELSYSRPVKKGRKIFGDLVPYNAVWRTGANGATTLTFGDNVVIGGKEIPAGKYGLLSIPGAASWTLIITKQTDVTSPAAYKQEQDVVRVAAKVKPSGTSVENFTIQFDNIQPESCDLIISWDKSIVTLPIKTNVDAKIMASIEESMKSDKPAYFQSAFYYLESGKDLKQAETWFAKAVEAQPNAFWIRYQQARALAKLGKKAEAKEAALKSKELANAANNQDYVTLNNKLISSLK</sequence>
<reference evidence="2 3" key="1">
    <citation type="submission" date="2023-12" db="EMBL/GenBank/DDBJ databases">
        <title>Genome sequencing and assembly of bacterial species from a model synthetic community.</title>
        <authorList>
            <person name="Hogle S.L."/>
        </authorList>
    </citation>
    <scope>NUCLEOTIDE SEQUENCE [LARGE SCALE GENOMIC DNA]</scope>
    <source>
        <strain evidence="2 3">HAMBI_3031</strain>
    </source>
</reference>
<dbReference type="RefSeq" id="WP_114791663.1">
    <property type="nucleotide sequence ID" value="NZ_CP139960.1"/>
</dbReference>
<dbReference type="InterPro" id="IPR011990">
    <property type="entry name" value="TPR-like_helical_dom_sf"/>
</dbReference>
<keyword evidence="3" id="KW-1185">Reference proteome</keyword>
<dbReference type="EMBL" id="CP139960">
    <property type="protein sequence ID" value="WQD37555.1"/>
    <property type="molecule type" value="Genomic_DNA"/>
</dbReference>
<evidence type="ECO:0000256" key="1">
    <source>
        <dbReference type="SAM" id="SignalP"/>
    </source>
</evidence>
<name>A0ABZ0W6A5_9BACT</name>
<dbReference type="Gene3D" id="1.25.40.10">
    <property type="entry name" value="Tetratricopeptide repeat domain"/>
    <property type="match status" value="1"/>
</dbReference>
<evidence type="ECO:0000313" key="2">
    <source>
        <dbReference type="EMBL" id="WQD37555.1"/>
    </source>
</evidence>
<dbReference type="Proteomes" id="UP001325680">
    <property type="component" value="Chromosome"/>
</dbReference>
<feature type="signal peptide" evidence="1">
    <location>
        <begin position="1"/>
        <end position="19"/>
    </location>
</feature>